<name>A0A401NQZ5_SCYTO</name>
<evidence type="ECO:0000256" key="4">
    <source>
        <dbReference type="ARBA" id="ARBA00023242"/>
    </source>
</evidence>
<dbReference type="GO" id="GO:0008017">
    <property type="term" value="F:microtubule binding"/>
    <property type="evidence" value="ECO:0007669"/>
    <property type="project" value="InterPro"/>
</dbReference>
<dbReference type="Pfam" id="PF02181">
    <property type="entry name" value="FH2"/>
    <property type="match status" value="1"/>
</dbReference>
<gene>
    <name evidence="7" type="ORF">scyTo_0004385</name>
</gene>
<dbReference type="PRINTS" id="PR00828">
    <property type="entry name" value="FORMIN"/>
</dbReference>
<dbReference type="EMBL" id="BFAA01001301">
    <property type="protein sequence ID" value="GCB63269.1"/>
    <property type="molecule type" value="Genomic_DNA"/>
</dbReference>
<comment type="subcellular location">
    <subcellularLocation>
        <location evidence="1">Nucleus</location>
    </subcellularLocation>
</comment>
<evidence type="ECO:0000259" key="6">
    <source>
        <dbReference type="PROSITE" id="PS51444"/>
    </source>
</evidence>
<dbReference type="GO" id="GO:0045010">
    <property type="term" value="P:actin nucleation"/>
    <property type="evidence" value="ECO:0007669"/>
    <property type="project" value="InterPro"/>
</dbReference>
<keyword evidence="8" id="KW-1185">Reference proteome</keyword>
<proteinExistence type="inferred from homology"/>
<evidence type="ECO:0000313" key="8">
    <source>
        <dbReference type="Proteomes" id="UP000288216"/>
    </source>
</evidence>
<sequence>MKPLYWTRIQIKDSRDDQMSTIWESLDEPSIQDAEEFEELFSKATMKEVKKPLSDTYQKTNKTKKIVKLLDGKRSQTVGILISSLHLEMKDIQQAVLNLDNSIVDLETLQALYDNRAQAEELAKIRKYYEKSKEEEIKLLDKPEQFLYELSQIPNFPERTHCIIFQSVFMEGICTIRRKVGNVLHLSKSLTDQQNVKIVLGLVLAFGNHMNGGNRTRGQADGFGLEILPKLKDVKSRDNQISLVDFVASYYLHHFDKDAGTDKSVYPLPEPQELLRASQVKFEDLRKDLRKLKKDLEACEKEIKLVCQKSSEQELQPFKEKMEAFIQDAKNDTTVEEAHLEESQKSFEDTISFFGVKPKPGEKEITPNYIFMLWFEFCTDFKNTWKRESKNISKER</sequence>
<evidence type="ECO:0000256" key="3">
    <source>
        <dbReference type="ARBA" id="ARBA00023054"/>
    </source>
</evidence>
<dbReference type="Gene3D" id="1.20.58.2220">
    <property type="entry name" value="Formin, FH2 domain"/>
    <property type="match status" value="1"/>
</dbReference>
<dbReference type="SUPFAM" id="SSF101447">
    <property type="entry name" value="Formin homology 2 domain (FH2 domain)"/>
    <property type="match status" value="1"/>
</dbReference>
<dbReference type="PROSITE" id="PS51444">
    <property type="entry name" value="FH2"/>
    <property type="match status" value="1"/>
</dbReference>
<evidence type="ECO:0000313" key="7">
    <source>
        <dbReference type="EMBL" id="GCB63269.1"/>
    </source>
</evidence>
<dbReference type="PANTHER" id="PTHR45920:SF7">
    <property type="entry name" value="FORMIN-G"/>
    <property type="match status" value="1"/>
</dbReference>
<dbReference type="InterPro" id="IPR001265">
    <property type="entry name" value="Formin_Cappuccino_subfam"/>
</dbReference>
<organism evidence="7 8">
    <name type="scientific">Scyliorhinus torazame</name>
    <name type="common">Cloudy catshark</name>
    <name type="synonym">Catulus torazame</name>
    <dbReference type="NCBI Taxonomy" id="75743"/>
    <lineage>
        <taxon>Eukaryota</taxon>
        <taxon>Metazoa</taxon>
        <taxon>Chordata</taxon>
        <taxon>Craniata</taxon>
        <taxon>Vertebrata</taxon>
        <taxon>Chondrichthyes</taxon>
        <taxon>Elasmobranchii</taxon>
        <taxon>Galeomorphii</taxon>
        <taxon>Galeoidea</taxon>
        <taxon>Carcharhiniformes</taxon>
        <taxon>Scyliorhinidae</taxon>
        <taxon>Scyliorhinus</taxon>
    </lineage>
</organism>
<feature type="coiled-coil region" evidence="5">
    <location>
        <begin position="275"/>
        <end position="309"/>
    </location>
</feature>
<dbReference type="OrthoDB" id="427644at2759"/>
<dbReference type="OMA" id="PERTHCI"/>
<accession>A0A401NQZ5</accession>
<evidence type="ECO:0000256" key="5">
    <source>
        <dbReference type="SAM" id="Coils"/>
    </source>
</evidence>
<dbReference type="PANTHER" id="PTHR45920">
    <property type="entry name" value="FORMIN HOMOLOGY 2 DOMAIN CONTAINING, ISOFORM I"/>
    <property type="match status" value="1"/>
</dbReference>
<dbReference type="InterPro" id="IPR015425">
    <property type="entry name" value="FH2_Formin"/>
</dbReference>
<keyword evidence="3 5" id="KW-0175">Coiled coil</keyword>
<feature type="domain" description="FH2" evidence="6">
    <location>
        <begin position="1"/>
        <end position="396"/>
    </location>
</feature>
<comment type="caution">
    <text evidence="7">The sequence shown here is derived from an EMBL/GenBank/DDBJ whole genome shotgun (WGS) entry which is preliminary data.</text>
</comment>
<dbReference type="GO" id="GO:0030866">
    <property type="term" value="P:cortical actin cytoskeleton organization"/>
    <property type="evidence" value="ECO:0007669"/>
    <property type="project" value="TreeGrafter"/>
</dbReference>
<keyword evidence="4" id="KW-0539">Nucleus</keyword>
<comment type="similarity">
    <text evidence="2">Belongs to the formin homology family. Cappuccino subfamily.</text>
</comment>
<dbReference type="AlphaFoldDB" id="A0A401NQZ5"/>
<dbReference type="InterPro" id="IPR042201">
    <property type="entry name" value="FH2_Formin_sf"/>
</dbReference>
<evidence type="ECO:0000256" key="1">
    <source>
        <dbReference type="ARBA" id="ARBA00004123"/>
    </source>
</evidence>
<dbReference type="GO" id="GO:0051015">
    <property type="term" value="F:actin filament binding"/>
    <property type="evidence" value="ECO:0007669"/>
    <property type="project" value="TreeGrafter"/>
</dbReference>
<evidence type="ECO:0000256" key="2">
    <source>
        <dbReference type="ARBA" id="ARBA00005271"/>
    </source>
</evidence>
<dbReference type="GO" id="GO:0005884">
    <property type="term" value="C:actin filament"/>
    <property type="evidence" value="ECO:0007669"/>
    <property type="project" value="InterPro"/>
</dbReference>
<protein>
    <recommendedName>
        <fullName evidence="6">FH2 domain-containing protein</fullName>
    </recommendedName>
</protein>
<dbReference type="GO" id="GO:0005634">
    <property type="term" value="C:nucleus"/>
    <property type="evidence" value="ECO:0007669"/>
    <property type="project" value="UniProtKB-SubCell"/>
</dbReference>
<dbReference type="FunFam" id="1.20.58.2220:FF:000005">
    <property type="entry name" value="Formin 1"/>
    <property type="match status" value="1"/>
</dbReference>
<reference evidence="7 8" key="1">
    <citation type="journal article" date="2018" name="Nat. Ecol. Evol.">
        <title>Shark genomes provide insights into elasmobranch evolution and the origin of vertebrates.</title>
        <authorList>
            <person name="Hara Y"/>
            <person name="Yamaguchi K"/>
            <person name="Onimaru K"/>
            <person name="Kadota M"/>
            <person name="Koyanagi M"/>
            <person name="Keeley SD"/>
            <person name="Tatsumi K"/>
            <person name="Tanaka K"/>
            <person name="Motone F"/>
            <person name="Kageyama Y"/>
            <person name="Nozu R"/>
            <person name="Adachi N"/>
            <person name="Nishimura O"/>
            <person name="Nakagawa R"/>
            <person name="Tanegashima C"/>
            <person name="Kiyatake I"/>
            <person name="Matsumoto R"/>
            <person name="Murakumo K"/>
            <person name="Nishida K"/>
            <person name="Terakita A"/>
            <person name="Kuratani S"/>
            <person name="Sato K"/>
            <person name="Hyodo S Kuraku.S."/>
        </authorList>
    </citation>
    <scope>NUCLEOTIDE SEQUENCE [LARGE SCALE GENOMIC DNA]</scope>
</reference>
<dbReference type="GO" id="GO:0005737">
    <property type="term" value="C:cytoplasm"/>
    <property type="evidence" value="ECO:0007669"/>
    <property type="project" value="TreeGrafter"/>
</dbReference>
<dbReference type="Proteomes" id="UP000288216">
    <property type="component" value="Unassembled WGS sequence"/>
</dbReference>
<dbReference type="STRING" id="75743.A0A401NQZ5"/>
<dbReference type="SMART" id="SM00498">
    <property type="entry name" value="FH2"/>
    <property type="match status" value="1"/>
</dbReference>